<comment type="caution">
    <text evidence="10">The sequence shown here is derived from an EMBL/GenBank/DDBJ whole genome shotgun (WGS) entry which is preliminary data.</text>
</comment>
<evidence type="ECO:0000256" key="5">
    <source>
        <dbReference type="ARBA" id="ARBA00015162"/>
    </source>
</evidence>
<evidence type="ECO:0000256" key="2">
    <source>
        <dbReference type="ARBA" id="ARBA00004123"/>
    </source>
</evidence>
<sequence>MSIDVQNYRSVIRRAENPLYANVTPTVGEGAGVRTAVATASEAVREPSTGSVVVITKPAKFEQQKTAPSLNRARTVEQERQYSARPPPSPSRSITSPNWQSPHKQRHFAIPPKSPHQPPRMSFGSPSPSPRKGNKISVPAPNSTSWVGEDAAPSNKVKDDKDVADEVAQVRMPDVPRQAAASEDKVAKPTVGTTKAAAVGMVKQPAVAEWLKQDLKELIDSVASNVSATKRDEDDDEDGFGADWLDEKSLSELAKDLDDLDEKEKKEDDFRKREMEREHFPYSDDEGRNVQEMEPATLVSVRKDTIAKKSGANMSVVKEYTSKENTVKSRDHVRERELELEHEWRQRVDRDRDGQRNGSSTAANSSQERKKSAAVIARRSSFLPSDISSGDDDSLQSPGRQPSSNRPGNGTSSSGKASQEGTKKEVKVIKALSFSLSDISSDDELQPIQRQQQASKLSKKPESKTPLEDILRNLSSIGQDNRPSTPTRSIYNPKNSNLNRSIDAPDSDSDLDDAPFSITATQSQSNPHTQSSLSSSGSRPLSQAPSVSSMDSFSSTTAHISGSRRERETERIRKRPTSFTDMGDSSLDDDDNPFLEHTIPRTKSVTSSNKVKDEPGTLELKKRKEEYRNFVDSCRHQDQQQREQHKRNVQKPRDKDAIGFDESTGKRKQVDSSRARPSRPEKAAEEIPRLRNINGTEDTRQPRESSVRHKKRTHCGGDEDDRLGNGQDTSPRHSVVVLRGRDTPTVTHKERSAIPSQRRTPKADQIWSGKKRRTHPGSTSGEETDSSCSRATTPEPATGTTAKNLQEKPPSTPTKGVGGKKSDFDGIKRQGLKSPRKSPRFGDDFKLPSPRRKRIRSIAELMSLSDDDYPSTDAAKEGEVLCPYCGDTLPTMMSTRLKSSLAKILTRQEERLQARQDLLRQERMQDAHLDSTLEPNIAEPQVPSTAITCVATPKKSWVPRPRKLERLKTIPTLTDSMNDAPENDDDVAAGSEFFAKEDEQQQRLFGKISAVEKFEFCRIHVAEDKIIPAGLERNYPLFIRFDELPDRIRRMEPELLGIIRGTVASPYLDLALANYRKLGHGARNPQAVLAGVQLTLPGYYGSKGSSRIAEVLVKMFIETEILTNEAARPQGPIEFIQQVLVPETGIRLILEDRRSCSVDGGEGEGDASISVEEAQAIMLDSVEFGNYVHDIELPW</sequence>
<comment type="function">
    <text evidence="1">May be involved in a process influencing telomere capping.</text>
</comment>
<dbReference type="InterPro" id="IPR028094">
    <property type="entry name" value="RTC4_C"/>
</dbReference>
<feature type="compositionally biased region" description="Basic and acidic residues" evidence="8">
    <location>
        <begin position="739"/>
        <end position="752"/>
    </location>
</feature>
<comment type="subcellular location">
    <subcellularLocation>
        <location evidence="3">Cytoplasm</location>
    </subcellularLocation>
    <subcellularLocation>
        <location evidence="2">Nucleus</location>
    </subcellularLocation>
</comment>
<name>A0A9P6QQV7_9FUNG</name>
<feature type="compositionally biased region" description="Basic and acidic residues" evidence="8">
    <location>
        <begin position="610"/>
        <end position="643"/>
    </location>
</feature>
<dbReference type="Pfam" id="PF14474">
    <property type="entry name" value="RTC4"/>
    <property type="match status" value="1"/>
</dbReference>
<evidence type="ECO:0000259" key="9">
    <source>
        <dbReference type="SMART" id="SM01312"/>
    </source>
</evidence>
<dbReference type="PANTHER" id="PTHR41391:SF1">
    <property type="entry name" value="RESTRICTION OF TELOMERE CAPPING PROTEIN 4"/>
    <property type="match status" value="1"/>
</dbReference>
<feature type="compositionally biased region" description="Polar residues" evidence="8">
    <location>
        <begin position="776"/>
        <end position="790"/>
    </location>
</feature>
<feature type="compositionally biased region" description="Polar residues" evidence="8">
    <location>
        <begin position="357"/>
        <end position="366"/>
    </location>
</feature>
<dbReference type="GO" id="GO:0005634">
    <property type="term" value="C:nucleus"/>
    <property type="evidence" value="ECO:0007669"/>
    <property type="project" value="UniProtKB-SubCell"/>
</dbReference>
<feature type="compositionally biased region" description="Polar residues" evidence="8">
    <location>
        <begin position="473"/>
        <end position="500"/>
    </location>
</feature>
<evidence type="ECO:0000256" key="1">
    <source>
        <dbReference type="ARBA" id="ARBA00002738"/>
    </source>
</evidence>
<dbReference type="GO" id="GO:0005737">
    <property type="term" value="C:cytoplasm"/>
    <property type="evidence" value="ECO:0007669"/>
    <property type="project" value="UniProtKB-SubCell"/>
</dbReference>
<keyword evidence="6" id="KW-0963">Cytoplasm</keyword>
<dbReference type="EMBL" id="JAAAIN010002462">
    <property type="protein sequence ID" value="KAG0292958.1"/>
    <property type="molecule type" value="Genomic_DNA"/>
</dbReference>
<dbReference type="PANTHER" id="PTHR41391">
    <property type="entry name" value="RESTRICTION OF TELOMERE CAPPING PROTEIN 4"/>
    <property type="match status" value="1"/>
</dbReference>
<gene>
    <name evidence="10" type="ORF">BGZ97_005469</name>
</gene>
<feature type="compositionally biased region" description="Basic residues" evidence="8">
    <location>
        <begin position="830"/>
        <end position="839"/>
    </location>
</feature>
<feature type="compositionally biased region" description="Basic and acidic residues" evidence="8">
    <location>
        <begin position="651"/>
        <end position="689"/>
    </location>
</feature>
<dbReference type="InterPro" id="IPR039024">
    <property type="entry name" value="RTC4"/>
</dbReference>
<feature type="region of interest" description="Disordered" evidence="8">
    <location>
        <begin position="224"/>
        <end position="296"/>
    </location>
</feature>
<feature type="compositionally biased region" description="Polar residues" evidence="8">
    <location>
        <begin position="518"/>
        <end position="529"/>
    </location>
</feature>
<reference evidence="10" key="1">
    <citation type="journal article" date="2020" name="Fungal Divers.">
        <title>Resolving the Mortierellaceae phylogeny through synthesis of multi-gene phylogenetics and phylogenomics.</title>
        <authorList>
            <person name="Vandepol N."/>
            <person name="Liber J."/>
            <person name="Desiro A."/>
            <person name="Na H."/>
            <person name="Kennedy M."/>
            <person name="Barry K."/>
            <person name="Grigoriev I.V."/>
            <person name="Miller A.N."/>
            <person name="O'Donnell K."/>
            <person name="Stajich J.E."/>
            <person name="Bonito G."/>
        </authorList>
    </citation>
    <scope>NUCLEOTIDE SEQUENCE</scope>
    <source>
        <strain evidence="10">NVP60</strain>
    </source>
</reference>
<feature type="compositionally biased region" description="Low complexity" evidence="8">
    <location>
        <begin position="791"/>
        <end position="802"/>
    </location>
</feature>
<dbReference type="OrthoDB" id="128308at2759"/>
<feature type="region of interest" description="Disordered" evidence="8">
    <location>
        <begin position="308"/>
        <end position="848"/>
    </location>
</feature>
<dbReference type="Proteomes" id="UP000823405">
    <property type="component" value="Unassembled WGS sequence"/>
</dbReference>
<evidence type="ECO:0000313" key="10">
    <source>
        <dbReference type="EMBL" id="KAG0292958.1"/>
    </source>
</evidence>
<feature type="compositionally biased region" description="Low complexity" evidence="8">
    <location>
        <begin position="530"/>
        <end position="555"/>
    </location>
</feature>
<feature type="compositionally biased region" description="Basic and acidic residues" evidence="8">
    <location>
        <begin position="459"/>
        <end position="471"/>
    </location>
</feature>
<comment type="similarity">
    <text evidence="4">Belongs to the RTC4 family.</text>
</comment>
<feature type="compositionally biased region" description="Basic and acidic residues" evidence="8">
    <location>
        <begin position="320"/>
        <end position="355"/>
    </location>
</feature>
<dbReference type="SMART" id="SM01312">
    <property type="entry name" value="RTC4"/>
    <property type="match status" value="1"/>
</dbReference>
<evidence type="ECO:0000313" key="11">
    <source>
        <dbReference type="Proteomes" id="UP000823405"/>
    </source>
</evidence>
<proteinExistence type="inferred from homology"/>
<evidence type="ECO:0000256" key="6">
    <source>
        <dbReference type="ARBA" id="ARBA00022490"/>
    </source>
</evidence>
<keyword evidence="11" id="KW-1185">Reference proteome</keyword>
<feature type="compositionally biased region" description="Basic and acidic residues" evidence="8">
    <location>
        <begin position="697"/>
        <end position="707"/>
    </location>
</feature>
<feature type="compositionally biased region" description="Basic and acidic residues" evidence="8">
    <location>
        <begin position="245"/>
        <end position="291"/>
    </location>
</feature>
<feature type="domain" description="Restriction of telomere capping protein 4 C-terminal" evidence="9">
    <location>
        <begin position="1058"/>
        <end position="1191"/>
    </location>
</feature>
<evidence type="ECO:0000256" key="8">
    <source>
        <dbReference type="SAM" id="MobiDB-lite"/>
    </source>
</evidence>
<evidence type="ECO:0000256" key="3">
    <source>
        <dbReference type="ARBA" id="ARBA00004496"/>
    </source>
</evidence>
<evidence type="ECO:0000256" key="4">
    <source>
        <dbReference type="ARBA" id="ARBA00009461"/>
    </source>
</evidence>
<keyword evidence="7" id="KW-0539">Nucleus</keyword>
<organism evidence="10 11">
    <name type="scientific">Linnemannia gamsii</name>
    <dbReference type="NCBI Taxonomy" id="64522"/>
    <lineage>
        <taxon>Eukaryota</taxon>
        <taxon>Fungi</taxon>
        <taxon>Fungi incertae sedis</taxon>
        <taxon>Mucoromycota</taxon>
        <taxon>Mortierellomycotina</taxon>
        <taxon>Mortierellomycetes</taxon>
        <taxon>Mortierellales</taxon>
        <taxon>Mortierellaceae</taxon>
        <taxon>Linnemannia</taxon>
    </lineage>
</organism>
<feature type="region of interest" description="Disordered" evidence="8">
    <location>
        <begin position="62"/>
        <end position="190"/>
    </location>
</feature>
<evidence type="ECO:0000256" key="7">
    <source>
        <dbReference type="ARBA" id="ARBA00023242"/>
    </source>
</evidence>
<feature type="compositionally biased region" description="Polar residues" evidence="8">
    <location>
        <begin position="395"/>
        <end position="420"/>
    </location>
</feature>
<dbReference type="AlphaFoldDB" id="A0A9P6QQV7"/>
<protein>
    <recommendedName>
        <fullName evidence="5">Restriction of telomere capping protein 4</fullName>
    </recommendedName>
</protein>
<accession>A0A9P6QQV7</accession>